<dbReference type="InterPro" id="IPR004017">
    <property type="entry name" value="Cys_rich_dom"/>
</dbReference>
<sequence>MAILNSQHLRDYPARPDKVYLYGTCLADTLFPESGMDAITLLEQQGIEVLFPMGQTCCGQPAYNSGYEQEARKVALAQIKQFPLEIPIVIISGSCGGMMRHHYADLLRDEPGIEDFCNRIFEFTEFLVHVLKIKLQDKGASEKVALHTSCAARREMGVHITGRALLSQLENVTLITHENESECCGFGGTFAVKHADISAAMVADKTQSLLEADVVRYVTADNGCRMNINGSLEYQKQSLRGEHIASYLLSRVTGGTDGEPS</sequence>
<proteinExistence type="predicted"/>
<dbReference type="EMBL" id="QRHA01000006">
    <property type="protein sequence ID" value="RDV25455.1"/>
    <property type="molecule type" value="Genomic_DNA"/>
</dbReference>
<gene>
    <name evidence="2" type="ORF">DXV75_09125</name>
</gene>
<dbReference type="GO" id="GO:0016491">
    <property type="term" value="F:oxidoreductase activity"/>
    <property type="evidence" value="ECO:0007669"/>
    <property type="project" value="UniProtKB-ARBA"/>
</dbReference>
<dbReference type="Proteomes" id="UP000256561">
    <property type="component" value="Unassembled WGS sequence"/>
</dbReference>
<comment type="caution">
    <text evidence="2">The sequence shown here is derived from an EMBL/GenBank/DDBJ whole genome shotgun (WGS) entry which is preliminary data.</text>
</comment>
<evidence type="ECO:0000313" key="2">
    <source>
        <dbReference type="EMBL" id="RDV25455.1"/>
    </source>
</evidence>
<protein>
    <submittedName>
        <fullName evidence="2">(Fe-S)-binding protein</fullName>
    </submittedName>
</protein>
<dbReference type="AlphaFoldDB" id="A0A3D8M6X4"/>
<organism evidence="2 3">
    <name type="scientific">Alteromonas aestuariivivens</name>
    <dbReference type="NCBI Taxonomy" id="1938339"/>
    <lineage>
        <taxon>Bacteria</taxon>
        <taxon>Pseudomonadati</taxon>
        <taxon>Pseudomonadota</taxon>
        <taxon>Gammaproteobacteria</taxon>
        <taxon>Alteromonadales</taxon>
        <taxon>Alteromonadaceae</taxon>
        <taxon>Alteromonas/Salinimonas group</taxon>
        <taxon>Alteromonas</taxon>
    </lineage>
</organism>
<dbReference type="PANTHER" id="PTHR30296">
    <property type="entry name" value="UNCHARACTERIZED PROTEIN YKGE"/>
    <property type="match status" value="1"/>
</dbReference>
<evidence type="ECO:0000313" key="3">
    <source>
        <dbReference type="Proteomes" id="UP000256561"/>
    </source>
</evidence>
<accession>A0A3D8M6X4</accession>
<keyword evidence="3" id="KW-1185">Reference proteome</keyword>
<feature type="domain" description="Cysteine-rich" evidence="1">
    <location>
        <begin position="144"/>
        <end position="228"/>
    </location>
</feature>
<feature type="domain" description="Cysteine-rich" evidence="1">
    <location>
        <begin position="21"/>
        <end position="100"/>
    </location>
</feature>
<evidence type="ECO:0000259" key="1">
    <source>
        <dbReference type="Pfam" id="PF02754"/>
    </source>
</evidence>
<dbReference type="GO" id="GO:0005829">
    <property type="term" value="C:cytosol"/>
    <property type="evidence" value="ECO:0007669"/>
    <property type="project" value="TreeGrafter"/>
</dbReference>
<dbReference type="RefSeq" id="WP_115593109.1">
    <property type="nucleotide sequence ID" value="NZ_QRHA01000006.1"/>
</dbReference>
<name>A0A3D8M6X4_9ALTE</name>
<dbReference type="PANTHER" id="PTHR30296:SF0">
    <property type="entry name" value="LACTATE UTILIZATION PROTEIN A"/>
    <property type="match status" value="1"/>
</dbReference>
<reference evidence="3" key="1">
    <citation type="submission" date="2018-08" db="EMBL/GenBank/DDBJ databases">
        <authorList>
            <person name="Zhang J."/>
            <person name="Du Z.-J."/>
        </authorList>
    </citation>
    <scope>NUCLEOTIDE SEQUENCE [LARGE SCALE GENOMIC DNA]</scope>
    <source>
        <strain evidence="3">KCTC 52655</strain>
    </source>
</reference>
<dbReference type="OrthoDB" id="9770306at2"/>
<dbReference type="Pfam" id="PF02754">
    <property type="entry name" value="CCG"/>
    <property type="match status" value="2"/>
</dbReference>